<dbReference type="AlphaFoldDB" id="A0AAD4R5C6"/>
<sequence>MKHFVRTGLHPGITIPQFEDSIILQKLWPAGANAMYINGGLAKKFHKLRSFGPKGNETLTIDFVSDPEAKYIFPRKGQNFKHPYLFIPKLQRKKPMNVEGYTFIIKSDVLGRYPITEVQKRFDLKSESTIPELEKAIREEKLWPKDATGMYINDRCVTSIQILRSFGSTGNEKLVIDFVEDSEALYTILVNNGKDYEIFKEPLAGPRIGPRTSIETLEQKLKKAGKWPEGMKKMLINGIKTCEYKTCDNAQLTDYKTDGLVKIDFV</sequence>
<evidence type="ECO:0000313" key="1">
    <source>
        <dbReference type="EMBL" id="KAI1710616.1"/>
    </source>
</evidence>
<evidence type="ECO:0000313" key="2">
    <source>
        <dbReference type="Proteomes" id="UP001201812"/>
    </source>
</evidence>
<name>A0AAD4R5C6_9BILA</name>
<proteinExistence type="predicted"/>
<comment type="caution">
    <text evidence="1">The sequence shown here is derived from an EMBL/GenBank/DDBJ whole genome shotgun (WGS) entry which is preliminary data.</text>
</comment>
<protein>
    <submittedName>
        <fullName evidence="1">Uncharacterized protein</fullName>
    </submittedName>
</protein>
<organism evidence="1 2">
    <name type="scientific">Ditylenchus destructor</name>
    <dbReference type="NCBI Taxonomy" id="166010"/>
    <lineage>
        <taxon>Eukaryota</taxon>
        <taxon>Metazoa</taxon>
        <taxon>Ecdysozoa</taxon>
        <taxon>Nematoda</taxon>
        <taxon>Chromadorea</taxon>
        <taxon>Rhabditida</taxon>
        <taxon>Tylenchina</taxon>
        <taxon>Tylenchomorpha</taxon>
        <taxon>Sphaerularioidea</taxon>
        <taxon>Anguinidae</taxon>
        <taxon>Anguininae</taxon>
        <taxon>Ditylenchus</taxon>
    </lineage>
</organism>
<accession>A0AAD4R5C6</accession>
<reference evidence="1" key="1">
    <citation type="submission" date="2022-01" db="EMBL/GenBank/DDBJ databases">
        <title>Genome Sequence Resource for Two Populations of Ditylenchus destructor, the Migratory Endoparasitic Phytonematode.</title>
        <authorList>
            <person name="Zhang H."/>
            <person name="Lin R."/>
            <person name="Xie B."/>
        </authorList>
    </citation>
    <scope>NUCLEOTIDE SEQUENCE</scope>
    <source>
        <strain evidence="1">BazhouSP</strain>
    </source>
</reference>
<keyword evidence="2" id="KW-1185">Reference proteome</keyword>
<dbReference type="Proteomes" id="UP001201812">
    <property type="component" value="Unassembled WGS sequence"/>
</dbReference>
<dbReference type="EMBL" id="JAKKPZ010000025">
    <property type="protein sequence ID" value="KAI1710616.1"/>
    <property type="molecule type" value="Genomic_DNA"/>
</dbReference>
<gene>
    <name evidence="1" type="ORF">DdX_10678</name>
</gene>